<feature type="region of interest" description="Disordered" evidence="1">
    <location>
        <begin position="104"/>
        <end position="134"/>
    </location>
</feature>
<proteinExistence type="predicted"/>
<protein>
    <recommendedName>
        <fullName evidence="4">F-box domain-containing protein</fullName>
    </recommendedName>
</protein>
<feature type="compositionally biased region" description="Polar residues" evidence="1">
    <location>
        <begin position="602"/>
        <end position="616"/>
    </location>
</feature>
<gene>
    <name evidence="2" type="ORF">FA13DRAFT_1008749</name>
</gene>
<keyword evidence="3" id="KW-1185">Reference proteome</keyword>
<sequence length="645" mass="71781">MSSQYSNKRRVLNTTKPILNEGTTNVPPASQRVLAIPELLSLIFSCLAHTDIAPRHGEEGEDNTELSSFSEPGCSCPCRQCLVDDGENATGVISLPSPFAIPLVKQTRRRRNGRGTQGRGGKKEENEEERSDRAACHCQISTQGQLSTLFRKATTPRRVSGPNKPTYNLSNALVCKLWSPIALSVLWRVVERPERLFALLDGSWGTKLKPTSHGASERLKGLRGLHRAEWGEGRMPVWWEPGVPAFLDLSDEENEDDESEFEGSEEATPPHKVRRRDFELFSFRSAPTPASWTRFDRYARLVRHLVYTRPCLSESALNQIAVTRPRLVVLPRMHTLTWADNPLQHAVLFMHTGVTRLELRIEVFGREKIDPHVSAEQILNTYNDLGLNDFSFSGGVDGQEKMGELFGLGSMKENVKPNRTITRTLATQLAEIPRRMPNIQTLCISSFIPISLYLPALLCTLLRIPVSSTPDDDTPSPSVPTLQKLRRVVLPRFYTNGPVLEHLSQFPQLEVIEYQFDDALGWGRPNDVGLGRCVPKDWDIYEPEEARILAGGDGETTPRRGWFGVLARGGNVERDREDAEVEIQGTSDSEEEELEITPQPSPKSTQVTPASTGPRLQTVASLVGLKTSSASTSTLPLGFSPAPQR</sequence>
<dbReference type="Proteomes" id="UP000298030">
    <property type="component" value="Unassembled WGS sequence"/>
</dbReference>
<feature type="region of interest" description="Disordered" evidence="1">
    <location>
        <begin position="573"/>
        <end position="616"/>
    </location>
</feature>
<dbReference type="OrthoDB" id="2447803at2759"/>
<feature type="compositionally biased region" description="Basic and acidic residues" evidence="1">
    <location>
        <begin position="121"/>
        <end position="134"/>
    </location>
</feature>
<name>A0A4Y7SY07_COPMI</name>
<dbReference type="AlphaFoldDB" id="A0A4Y7SY07"/>
<reference evidence="2 3" key="1">
    <citation type="journal article" date="2019" name="Nat. Ecol. Evol.">
        <title>Megaphylogeny resolves global patterns of mushroom evolution.</title>
        <authorList>
            <person name="Varga T."/>
            <person name="Krizsan K."/>
            <person name="Foldi C."/>
            <person name="Dima B."/>
            <person name="Sanchez-Garcia M."/>
            <person name="Sanchez-Ramirez S."/>
            <person name="Szollosi G.J."/>
            <person name="Szarkandi J.G."/>
            <person name="Papp V."/>
            <person name="Albert L."/>
            <person name="Andreopoulos W."/>
            <person name="Angelini C."/>
            <person name="Antonin V."/>
            <person name="Barry K.W."/>
            <person name="Bougher N.L."/>
            <person name="Buchanan P."/>
            <person name="Buyck B."/>
            <person name="Bense V."/>
            <person name="Catcheside P."/>
            <person name="Chovatia M."/>
            <person name="Cooper J."/>
            <person name="Damon W."/>
            <person name="Desjardin D."/>
            <person name="Finy P."/>
            <person name="Geml J."/>
            <person name="Haridas S."/>
            <person name="Hughes K."/>
            <person name="Justo A."/>
            <person name="Karasinski D."/>
            <person name="Kautmanova I."/>
            <person name="Kiss B."/>
            <person name="Kocsube S."/>
            <person name="Kotiranta H."/>
            <person name="LaButti K.M."/>
            <person name="Lechner B.E."/>
            <person name="Liimatainen K."/>
            <person name="Lipzen A."/>
            <person name="Lukacs Z."/>
            <person name="Mihaltcheva S."/>
            <person name="Morgado L.N."/>
            <person name="Niskanen T."/>
            <person name="Noordeloos M.E."/>
            <person name="Ohm R.A."/>
            <person name="Ortiz-Santana B."/>
            <person name="Ovrebo C."/>
            <person name="Racz N."/>
            <person name="Riley R."/>
            <person name="Savchenko A."/>
            <person name="Shiryaev A."/>
            <person name="Soop K."/>
            <person name="Spirin V."/>
            <person name="Szebenyi C."/>
            <person name="Tomsovsky M."/>
            <person name="Tulloss R.E."/>
            <person name="Uehling J."/>
            <person name="Grigoriev I.V."/>
            <person name="Vagvolgyi C."/>
            <person name="Papp T."/>
            <person name="Martin F.M."/>
            <person name="Miettinen O."/>
            <person name="Hibbett D.S."/>
            <person name="Nagy L.G."/>
        </authorList>
    </citation>
    <scope>NUCLEOTIDE SEQUENCE [LARGE SCALE GENOMIC DNA]</scope>
    <source>
        <strain evidence="2 3">FP101781</strain>
    </source>
</reference>
<dbReference type="EMBL" id="QPFP01000046">
    <property type="protein sequence ID" value="TEB26730.1"/>
    <property type="molecule type" value="Genomic_DNA"/>
</dbReference>
<evidence type="ECO:0000256" key="1">
    <source>
        <dbReference type="SAM" id="MobiDB-lite"/>
    </source>
</evidence>
<dbReference type="STRING" id="71717.A0A4Y7SY07"/>
<evidence type="ECO:0008006" key="4">
    <source>
        <dbReference type="Google" id="ProtNLM"/>
    </source>
</evidence>
<comment type="caution">
    <text evidence="2">The sequence shown here is derived from an EMBL/GenBank/DDBJ whole genome shotgun (WGS) entry which is preliminary data.</text>
</comment>
<accession>A0A4Y7SY07</accession>
<organism evidence="2 3">
    <name type="scientific">Coprinellus micaceus</name>
    <name type="common">Glistening ink-cap mushroom</name>
    <name type="synonym">Coprinus micaceus</name>
    <dbReference type="NCBI Taxonomy" id="71717"/>
    <lineage>
        <taxon>Eukaryota</taxon>
        <taxon>Fungi</taxon>
        <taxon>Dikarya</taxon>
        <taxon>Basidiomycota</taxon>
        <taxon>Agaricomycotina</taxon>
        <taxon>Agaricomycetes</taxon>
        <taxon>Agaricomycetidae</taxon>
        <taxon>Agaricales</taxon>
        <taxon>Agaricineae</taxon>
        <taxon>Psathyrellaceae</taxon>
        <taxon>Coprinellus</taxon>
    </lineage>
</organism>
<evidence type="ECO:0000313" key="3">
    <source>
        <dbReference type="Proteomes" id="UP000298030"/>
    </source>
</evidence>
<evidence type="ECO:0000313" key="2">
    <source>
        <dbReference type="EMBL" id="TEB26730.1"/>
    </source>
</evidence>